<dbReference type="InterPro" id="IPR036880">
    <property type="entry name" value="Kunitz_BPTI_sf"/>
</dbReference>
<feature type="domain" description="BPTI/Kunitz inhibitor" evidence="3">
    <location>
        <begin position="89"/>
        <end position="140"/>
    </location>
</feature>
<evidence type="ECO:0000259" key="3">
    <source>
        <dbReference type="PROSITE" id="PS50279"/>
    </source>
</evidence>
<name>A0ABM1AF79_APLCA</name>
<dbReference type="Proteomes" id="UP000694888">
    <property type="component" value="Unplaced"/>
</dbReference>
<keyword evidence="2" id="KW-0732">Signal</keyword>
<keyword evidence="1" id="KW-1015">Disulfide bond</keyword>
<evidence type="ECO:0000313" key="5">
    <source>
        <dbReference type="RefSeq" id="XP_012946518.1"/>
    </source>
</evidence>
<feature type="domain" description="BPTI/Kunitz inhibitor" evidence="3">
    <location>
        <begin position="37"/>
        <end position="87"/>
    </location>
</feature>
<evidence type="ECO:0000313" key="4">
    <source>
        <dbReference type="Proteomes" id="UP000694888"/>
    </source>
</evidence>
<dbReference type="PANTHER" id="PTHR10083">
    <property type="entry name" value="KUNITZ-TYPE PROTEASE INHIBITOR-RELATED"/>
    <property type="match status" value="1"/>
</dbReference>
<reference evidence="5" key="1">
    <citation type="submission" date="2025-08" db="UniProtKB">
        <authorList>
            <consortium name="RefSeq"/>
        </authorList>
    </citation>
    <scope>IDENTIFICATION</scope>
</reference>
<dbReference type="InterPro" id="IPR020901">
    <property type="entry name" value="Prtase_inh_Kunz-CS"/>
</dbReference>
<dbReference type="PROSITE" id="PS50279">
    <property type="entry name" value="BPTI_KUNITZ_2"/>
    <property type="match status" value="4"/>
</dbReference>
<sequence length="276" mass="32108">MRDLLVLLCLLPAAMAAAISVDDEQPDSIFYSLPPDCTPPSDRGTGEGAFTHYYFNQETESCEPFTYSGEGGNRNNFRTRFECRAACKCTQGAERGRREEFCHRHHYYDIYAGKCRQYRYRGCNTKVNRFRSERSCNRACATARCYLNRDRGACDDRIQRYFYNVTAQQCERFKFGGCRGNLNNFGSLEECDQSCSEPIREIDIRTKRHRDCYLPKKEGVCNSSFERFYFNTETGECESFTYRGCNGNLNNFRSEMGCRDKCMPPQPRLAFEEEME</sequence>
<dbReference type="Gene3D" id="4.10.410.10">
    <property type="entry name" value="Pancreatic trypsin inhibitor Kunitz domain"/>
    <property type="match status" value="4"/>
</dbReference>
<dbReference type="PRINTS" id="PR00759">
    <property type="entry name" value="BASICPTASE"/>
</dbReference>
<dbReference type="CDD" id="cd22593">
    <property type="entry name" value="Kunitz_conkunitzin"/>
    <property type="match status" value="1"/>
</dbReference>
<dbReference type="InterPro" id="IPR002223">
    <property type="entry name" value="Kunitz_BPTI"/>
</dbReference>
<dbReference type="Pfam" id="PF00014">
    <property type="entry name" value="Kunitz_BPTI"/>
    <property type="match status" value="4"/>
</dbReference>
<dbReference type="RefSeq" id="XP_012946518.1">
    <property type="nucleotide sequence ID" value="XM_013091064.2"/>
</dbReference>
<dbReference type="SMART" id="SM00131">
    <property type="entry name" value="KU"/>
    <property type="match status" value="4"/>
</dbReference>
<protein>
    <submittedName>
        <fullName evidence="5">Carboxypeptidase inhibitor SmCI-like</fullName>
    </submittedName>
</protein>
<dbReference type="PROSITE" id="PS00280">
    <property type="entry name" value="BPTI_KUNITZ_1"/>
    <property type="match status" value="1"/>
</dbReference>
<feature type="chain" id="PRO_5045078265" evidence="2">
    <location>
        <begin position="17"/>
        <end position="276"/>
    </location>
</feature>
<feature type="domain" description="BPTI/Kunitz inhibitor" evidence="3">
    <location>
        <begin position="212"/>
        <end position="262"/>
    </location>
</feature>
<dbReference type="CDD" id="cd00109">
    <property type="entry name" value="Kunitz-type"/>
    <property type="match status" value="2"/>
</dbReference>
<gene>
    <name evidence="5" type="primary">LOC101849031</name>
</gene>
<organism evidence="4 5">
    <name type="scientific">Aplysia californica</name>
    <name type="common">California sea hare</name>
    <dbReference type="NCBI Taxonomy" id="6500"/>
    <lineage>
        <taxon>Eukaryota</taxon>
        <taxon>Metazoa</taxon>
        <taxon>Spiralia</taxon>
        <taxon>Lophotrochozoa</taxon>
        <taxon>Mollusca</taxon>
        <taxon>Gastropoda</taxon>
        <taxon>Heterobranchia</taxon>
        <taxon>Euthyneura</taxon>
        <taxon>Tectipleura</taxon>
        <taxon>Aplysiida</taxon>
        <taxon>Aplysioidea</taxon>
        <taxon>Aplysiidae</taxon>
        <taxon>Aplysia</taxon>
    </lineage>
</organism>
<dbReference type="PANTHER" id="PTHR10083:SF374">
    <property type="entry name" value="BPTI_KUNITZ INHIBITOR DOMAIN-CONTAINING PROTEIN"/>
    <property type="match status" value="1"/>
</dbReference>
<feature type="domain" description="BPTI/Kunitz inhibitor" evidence="3">
    <location>
        <begin position="145"/>
        <end position="195"/>
    </location>
</feature>
<evidence type="ECO:0000256" key="1">
    <source>
        <dbReference type="ARBA" id="ARBA00023157"/>
    </source>
</evidence>
<evidence type="ECO:0000256" key="2">
    <source>
        <dbReference type="SAM" id="SignalP"/>
    </source>
</evidence>
<dbReference type="GeneID" id="101849031"/>
<dbReference type="SUPFAM" id="SSF57362">
    <property type="entry name" value="BPTI-like"/>
    <property type="match status" value="4"/>
</dbReference>
<accession>A0ABM1AF79</accession>
<feature type="signal peptide" evidence="2">
    <location>
        <begin position="1"/>
        <end position="16"/>
    </location>
</feature>
<proteinExistence type="predicted"/>
<dbReference type="InterPro" id="IPR050098">
    <property type="entry name" value="TFPI/VKTCI-like"/>
</dbReference>
<keyword evidence="4" id="KW-1185">Reference proteome</keyword>